<feature type="domain" description="Protein kinase" evidence="1">
    <location>
        <begin position="97"/>
        <end position="318"/>
    </location>
</feature>
<accession>A0AAE0N1B1</accession>
<dbReference type="Pfam" id="PF00069">
    <property type="entry name" value="Pkinase"/>
    <property type="match status" value="1"/>
</dbReference>
<dbReference type="PANTHER" id="PTHR48011:SF4">
    <property type="entry name" value="MITOGEN-ACTIVATED PROTEIN KINASE KINASE KINASE 19"/>
    <property type="match status" value="1"/>
</dbReference>
<dbReference type="AlphaFoldDB" id="A0AAE0N1B1"/>
<name>A0AAE0N1B1_9PEZI</name>
<comment type="caution">
    <text evidence="2">The sequence shown here is derived from an EMBL/GenBank/DDBJ whole genome shotgun (WGS) entry which is preliminary data.</text>
</comment>
<protein>
    <submittedName>
        <fullName evidence="2">Kinase-like domain-containing protein</fullName>
    </submittedName>
</protein>
<sequence length="318" mass="35802">MYSGAETGTGFQLRSKDEVECNDIVKCDDTGIVVGAKYHRWELGSVWEDDALYITGLLPGPAPTHSIEQIRAALTRAPSENIFPQLPIPWFFERTGVTVHDSYDTEPDPAVYYLKRPWLAGYDAERAAAVNRHDQVAIWFAHEIKALEYLARYDPHPNIVRYHGCRMRRGRVTGIMLGRVPGDTIQNHLKAGKKIKNRRAFFRALTSAVTYLHDVVGLVHNDIQPTNVMVSPDGTTPTLIDLGSALPDGEEMMLCSMCTYFNGPICAHPTSRKSRDLAALDRLRTWIYNPEFGPRSLAIQEGREFCEAGWRLGNEARE</sequence>
<keyword evidence="3" id="KW-1185">Reference proteome</keyword>
<keyword evidence="2" id="KW-0808">Transferase</keyword>
<evidence type="ECO:0000313" key="2">
    <source>
        <dbReference type="EMBL" id="KAK3367211.1"/>
    </source>
</evidence>
<dbReference type="InterPro" id="IPR000719">
    <property type="entry name" value="Prot_kinase_dom"/>
</dbReference>
<reference evidence="2" key="2">
    <citation type="submission" date="2023-06" db="EMBL/GenBank/DDBJ databases">
        <authorList>
            <consortium name="Lawrence Berkeley National Laboratory"/>
            <person name="Haridas S."/>
            <person name="Hensen N."/>
            <person name="Bonometti L."/>
            <person name="Westerberg I."/>
            <person name="Brannstrom I.O."/>
            <person name="Guillou S."/>
            <person name="Cros-Aarteil S."/>
            <person name="Calhoun S."/>
            <person name="Kuo A."/>
            <person name="Mondo S."/>
            <person name="Pangilinan J."/>
            <person name="Riley R."/>
            <person name="Labutti K."/>
            <person name="Andreopoulos B."/>
            <person name="Lipzen A."/>
            <person name="Chen C."/>
            <person name="Yanf M."/>
            <person name="Daum C."/>
            <person name="Ng V."/>
            <person name="Clum A."/>
            <person name="Steindorff A."/>
            <person name="Ohm R."/>
            <person name="Martin F."/>
            <person name="Silar P."/>
            <person name="Natvig D."/>
            <person name="Lalanne C."/>
            <person name="Gautier V."/>
            <person name="Ament-Velasquez S.L."/>
            <person name="Kruys A."/>
            <person name="Hutchinson M.I."/>
            <person name="Powell A.J."/>
            <person name="Barry K."/>
            <person name="Miller A.N."/>
            <person name="Grigoriev I.V."/>
            <person name="Debuchy R."/>
            <person name="Gladieux P."/>
            <person name="Thoren M.H."/>
            <person name="Johannesson H."/>
        </authorList>
    </citation>
    <scope>NUCLEOTIDE SEQUENCE</scope>
    <source>
        <strain evidence="2">CBS 958.72</strain>
    </source>
</reference>
<dbReference type="GO" id="GO:0007165">
    <property type="term" value="P:signal transduction"/>
    <property type="evidence" value="ECO:0007669"/>
    <property type="project" value="TreeGrafter"/>
</dbReference>
<keyword evidence="2" id="KW-0418">Kinase</keyword>
<evidence type="ECO:0000313" key="3">
    <source>
        <dbReference type="Proteomes" id="UP001287356"/>
    </source>
</evidence>
<dbReference type="Gene3D" id="1.10.510.10">
    <property type="entry name" value="Transferase(Phosphotransferase) domain 1"/>
    <property type="match status" value="1"/>
</dbReference>
<reference evidence="2" key="1">
    <citation type="journal article" date="2023" name="Mol. Phylogenet. Evol.">
        <title>Genome-scale phylogeny and comparative genomics of the fungal order Sordariales.</title>
        <authorList>
            <person name="Hensen N."/>
            <person name="Bonometti L."/>
            <person name="Westerberg I."/>
            <person name="Brannstrom I.O."/>
            <person name="Guillou S."/>
            <person name="Cros-Aarteil S."/>
            <person name="Calhoun S."/>
            <person name="Haridas S."/>
            <person name="Kuo A."/>
            <person name="Mondo S."/>
            <person name="Pangilinan J."/>
            <person name="Riley R."/>
            <person name="LaButti K."/>
            <person name="Andreopoulos B."/>
            <person name="Lipzen A."/>
            <person name="Chen C."/>
            <person name="Yan M."/>
            <person name="Daum C."/>
            <person name="Ng V."/>
            <person name="Clum A."/>
            <person name="Steindorff A."/>
            <person name="Ohm R.A."/>
            <person name="Martin F."/>
            <person name="Silar P."/>
            <person name="Natvig D.O."/>
            <person name="Lalanne C."/>
            <person name="Gautier V."/>
            <person name="Ament-Velasquez S.L."/>
            <person name="Kruys A."/>
            <person name="Hutchinson M.I."/>
            <person name="Powell A.J."/>
            <person name="Barry K."/>
            <person name="Miller A.N."/>
            <person name="Grigoriev I.V."/>
            <person name="Debuchy R."/>
            <person name="Gladieux P."/>
            <person name="Hiltunen Thoren M."/>
            <person name="Johannesson H."/>
        </authorList>
    </citation>
    <scope>NUCLEOTIDE SEQUENCE</scope>
    <source>
        <strain evidence="2">CBS 958.72</strain>
    </source>
</reference>
<dbReference type="PANTHER" id="PTHR48011">
    <property type="entry name" value="CCR4-NOT TRANSCRIPTIONAL COMPLEX SUBUNIT CAF120-RELATED"/>
    <property type="match status" value="1"/>
</dbReference>
<gene>
    <name evidence="2" type="ORF">B0T24DRAFT_534286</name>
</gene>
<dbReference type="InterPro" id="IPR052751">
    <property type="entry name" value="Plant_MAPKKK"/>
</dbReference>
<dbReference type="SUPFAM" id="SSF56112">
    <property type="entry name" value="Protein kinase-like (PK-like)"/>
    <property type="match status" value="1"/>
</dbReference>
<dbReference type="GO" id="GO:0005524">
    <property type="term" value="F:ATP binding"/>
    <property type="evidence" value="ECO:0007669"/>
    <property type="project" value="InterPro"/>
</dbReference>
<organism evidence="2 3">
    <name type="scientific">Lasiosphaeria ovina</name>
    <dbReference type="NCBI Taxonomy" id="92902"/>
    <lineage>
        <taxon>Eukaryota</taxon>
        <taxon>Fungi</taxon>
        <taxon>Dikarya</taxon>
        <taxon>Ascomycota</taxon>
        <taxon>Pezizomycotina</taxon>
        <taxon>Sordariomycetes</taxon>
        <taxon>Sordariomycetidae</taxon>
        <taxon>Sordariales</taxon>
        <taxon>Lasiosphaeriaceae</taxon>
        <taxon>Lasiosphaeria</taxon>
    </lineage>
</organism>
<dbReference type="PROSITE" id="PS50011">
    <property type="entry name" value="PROTEIN_KINASE_DOM"/>
    <property type="match status" value="1"/>
</dbReference>
<dbReference type="GO" id="GO:0004672">
    <property type="term" value="F:protein kinase activity"/>
    <property type="evidence" value="ECO:0007669"/>
    <property type="project" value="InterPro"/>
</dbReference>
<dbReference type="EMBL" id="JAULSN010000007">
    <property type="protein sequence ID" value="KAK3367211.1"/>
    <property type="molecule type" value="Genomic_DNA"/>
</dbReference>
<dbReference type="InterPro" id="IPR011009">
    <property type="entry name" value="Kinase-like_dom_sf"/>
</dbReference>
<proteinExistence type="predicted"/>
<dbReference type="Proteomes" id="UP001287356">
    <property type="component" value="Unassembled WGS sequence"/>
</dbReference>
<evidence type="ECO:0000259" key="1">
    <source>
        <dbReference type="PROSITE" id="PS50011"/>
    </source>
</evidence>